<name>A0A2G9GKZ0_9LAMI</name>
<comment type="subcellular location">
    <subcellularLocation>
        <location evidence="1">Membrane</location>
    </subcellularLocation>
</comment>
<evidence type="ECO:0000313" key="6">
    <source>
        <dbReference type="Proteomes" id="UP000231279"/>
    </source>
</evidence>
<gene>
    <name evidence="5" type="ORF">CDL12_21481</name>
</gene>
<evidence type="ECO:0008006" key="7">
    <source>
        <dbReference type="Google" id="ProtNLM"/>
    </source>
</evidence>
<proteinExistence type="predicted"/>
<evidence type="ECO:0000256" key="2">
    <source>
        <dbReference type="ARBA" id="ARBA00023136"/>
    </source>
</evidence>
<dbReference type="EMBL" id="NKXS01004561">
    <property type="protein sequence ID" value="PIN05974.1"/>
    <property type="molecule type" value="Genomic_DNA"/>
</dbReference>
<keyword evidence="6" id="KW-1185">Reference proteome</keyword>
<dbReference type="PANTHER" id="PTHR31234:SF32">
    <property type="entry name" value="LATE EMBRYOGENESIS ABUNDANT (LEA) HYDROXYPROLINE-RICH GLYCOPROTEIN FAMILY"/>
    <property type="match status" value="1"/>
</dbReference>
<protein>
    <recommendedName>
        <fullName evidence="7">Late embryogenesis abundant protein LEA-2 subgroup domain-containing protein</fullName>
    </recommendedName>
</protein>
<dbReference type="GO" id="GO:0005886">
    <property type="term" value="C:plasma membrane"/>
    <property type="evidence" value="ECO:0007669"/>
    <property type="project" value="TreeGrafter"/>
</dbReference>
<dbReference type="InterPro" id="IPR044839">
    <property type="entry name" value="NDR1-like"/>
</dbReference>
<dbReference type="STRING" id="429701.A0A2G9GKZ0"/>
<sequence length="249" mass="27401">MSGSAPKGNRTPLQKSLSRRVSFNEATISKAHDRRTPPLADDDSDTESRSRRRGCGPRCNSCCAWTSLILGILLLLLLLVGGIYFAFLQSNLPEVHLHRLDIYTIDVVNTNNDTLLTADFEVRINATNGSDRIELGFRSMTASMSSAGIDFGDVKIGDLHQLPRMSTDMKIRAAVKNASVEEAAAKELQDNVKERMLVINVVIKGHIDFFLGGKKMNGFPFKIDCSQMDQSVIDNGNSPKCNAKMSPLQ</sequence>
<dbReference type="PANTHER" id="PTHR31234">
    <property type="entry name" value="LATE EMBRYOGENESIS ABUNDANT (LEA) HYDROXYPROLINE-RICH GLYCOPROTEIN FAMILY"/>
    <property type="match status" value="1"/>
</dbReference>
<feature type="region of interest" description="Disordered" evidence="3">
    <location>
        <begin position="1"/>
        <end position="57"/>
    </location>
</feature>
<keyword evidence="4" id="KW-0812">Transmembrane</keyword>
<evidence type="ECO:0000313" key="5">
    <source>
        <dbReference type="EMBL" id="PIN05974.1"/>
    </source>
</evidence>
<dbReference type="Proteomes" id="UP000231279">
    <property type="component" value="Unassembled WGS sequence"/>
</dbReference>
<evidence type="ECO:0000256" key="3">
    <source>
        <dbReference type="SAM" id="MobiDB-lite"/>
    </source>
</evidence>
<feature type="compositionally biased region" description="Polar residues" evidence="3">
    <location>
        <begin position="11"/>
        <end position="27"/>
    </location>
</feature>
<dbReference type="AlphaFoldDB" id="A0A2G9GKZ0"/>
<reference evidence="6" key="1">
    <citation type="journal article" date="2018" name="Gigascience">
        <title>Genome assembly of the Pink Ipe (Handroanthus impetiginosus, Bignoniaceae), a highly valued, ecologically keystone Neotropical timber forest tree.</title>
        <authorList>
            <person name="Silva-Junior O.B."/>
            <person name="Grattapaglia D."/>
            <person name="Novaes E."/>
            <person name="Collevatti R.G."/>
        </authorList>
    </citation>
    <scope>NUCLEOTIDE SEQUENCE [LARGE SCALE GENOMIC DNA]</scope>
    <source>
        <strain evidence="6">cv. UFG-1</strain>
    </source>
</reference>
<evidence type="ECO:0000256" key="1">
    <source>
        <dbReference type="ARBA" id="ARBA00004370"/>
    </source>
</evidence>
<evidence type="ECO:0000256" key="4">
    <source>
        <dbReference type="SAM" id="Phobius"/>
    </source>
</evidence>
<comment type="caution">
    <text evidence="5">The sequence shown here is derived from an EMBL/GenBank/DDBJ whole genome shotgun (WGS) entry which is preliminary data.</text>
</comment>
<accession>A0A2G9GKZ0</accession>
<organism evidence="5 6">
    <name type="scientific">Handroanthus impetiginosus</name>
    <dbReference type="NCBI Taxonomy" id="429701"/>
    <lineage>
        <taxon>Eukaryota</taxon>
        <taxon>Viridiplantae</taxon>
        <taxon>Streptophyta</taxon>
        <taxon>Embryophyta</taxon>
        <taxon>Tracheophyta</taxon>
        <taxon>Spermatophyta</taxon>
        <taxon>Magnoliopsida</taxon>
        <taxon>eudicotyledons</taxon>
        <taxon>Gunneridae</taxon>
        <taxon>Pentapetalae</taxon>
        <taxon>asterids</taxon>
        <taxon>lamiids</taxon>
        <taxon>Lamiales</taxon>
        <taxon>Bignoniaceae</taxon>
        <taxon>Crescentiina</taxon>
        <taxon>Tabebuia alliance</taxon>
        <taxon>Handroanthus</taxon>
    </lineage>
</organism>
<keyword evidence="4" id="KW-1133">Transmembrane helix</keyword>
<feature type="transmembrane region" description="Helical" evidence="4">
    <location>
        <begin position="62"/>
        <end position="87"/>
    </location>
</feature>
<dbReference type="GO" id="GO:0098542">
    <property type="term" value="P:defense response to other organism"/>
    <property type="evidence" value="ECO:0007669"/>
    <property type="project" value="InterPro"/>
</dbReference>
<keyword evidence="2 4" id="KW-0472">Membrane</keyword>
<dbReference type="OrthoDB" id="1526082at2759"/>